<dbReference type="PANTHER" id="PTHR47320:SF1">
    <property type="entry name" value="BIFUNCTIONAL URIDYLYLTRANSFERASE_URIDYLYL-REMOVING ENZYME"/>
    <property type="match status" value="1"/>
</dbReference>
<dbReference type="SMART" id="SM00471">
    <property type="entry name" value="HDc"/>
    <property type="match status" value="1"/>
</dbReference>
<evidence type="ECO:0000259" key="8">
    <source>
        <dbReference type="PROSITE" id="PS51671"/>
    </source>
</evidence>
<evidence type="ECO:0000256" key="2">
    <source>
        <dbReference type="ARBA" id="ARBA00022695"/>
    </source>
</evidence>
<keyword evidence="3" id="KW-0677">Repeat</keyword>
<comment type="domain">
    <text evidence="7">Has four distinct domains: an N-terminal nucleotidyltransferase (NT) domain responsible for UTase activity, a central HD domain that encodes UR activity, and two C-terminal ACT domains that seem to have a role in glutamine sensing.</text>
</comment>
<organism evidence="10">
    <name type="scientific">Ignavibacterium album</name>
    <dbReference type="NCBI Taxonomy" id="591197"/>
    <lineage>
        <taxon>Bacteria</taxon>
        <taxon>Pseudomonadati</taxon>
        <taxon>Ignavibacteriota</taxon>
        <taxon>Ignavibacteria</taxon>
        <taxon>Ignavibacteriales</taxon>
        <taxon>Ignavibacteriaceae</taxon>
        <taxon>Ignavibacterium</taxon>
    </lineage>
</organism>
<dbReference type="SUPFAM" id="SSF109604">
    <property type="entry name" value="HD-domain/PDEase-like"/>
    <property type="match status" value="1"/>
</dbReference>
<keyword evidence="6 7" id="KW-0511">Multifunctional enzyme</keyword>
<sequence length="856" mass="99202">MNKLLQIKKSFHSQRHNIFSELNKDSDSLEFSKKFSILLENTIREIISDEKFNFAIAAAGSFSRRELSPYSDVDLMIISENVEKDKSDIVSLITKLFDAGLEVSHTVRDTSDILKFRDSDLHAFTQFFETRFIAGNHNVYTNWIGKLLDSIDETVKTNLLRAFIEDQKMRYAKFGDSPKILEPNLKLSAGGLRDLQSIEWMFILDHKDLINWQFEQTQTEALLALLTEKNYTTPKEAENILSAYKHILKLRHFLHLITKSKTDRFEFIHQQKLLEVFGLPQSELQNFMKEYFESAITIYRFSKSVIKKYLLEILEPVPDSLAFALDDDFFIKGKVIYANQPENLSFSDILRAYYYRGLHNAYFDDNLRRAIVDKVHNQKFDLIESESSVFFREILRLPRNVGDTLYAMNELGVLGAFLPEFRELNGFMQAGVYHCYTADEHTLVTIKNLEKLANDNSHLGKIYRSIPEKEILFLAMIFHDIAKPINIAGHELFGAEIASSVMYRLGYDESEVEKVAFLVRNHLLMEQVAFRRNLNDPETLNNFVSHFNSTEELDLLYLVTYADLSAVNPAVWTTWKSELLYELYRKSRAMIADKISGEDLLYSNTYIVPKEISKHSDLISESDVKEHLESMHDDVGYASHFSEEEIAKHIEEIGFEKDIAVMFKEFGDYTNITIITKDFPALLSKLCGVLAINDVNIHDAKIFTRKDGIVIDTFNVTDFRTHKKVDPAKYEKIQKDFENALTGYLEVHKEVSQLKSRWKRLEQKLFGRTGQVKVSFDNHERYTIIDVFSPDRLGFLYHITRKMSELGLIIHFAKISTKGDDIVDSFYVLNQRGKKISQSDLAFIQSELINTIEQIL</sequence>
<dbReference type="PROSITE" id="PS51831">
    <property type="entry name" value="HD"/>
    <property type="match status" value="1"/>
</dbReference>
<evidence type="ECO:0000256" key="5">
    <source>
        <dbReference type="ARBA" id="ARBA00022842"/>
    </source>
</evidence>
<dbReference type="InterPro" id="IPR002912">
    <property type="entry name" value="ACT_dom"/>
</dbReference>
<dbReference type="GO" id="GO:0008081">
    <property type="term" value="F:phosphoric diester hydrolase activity"/>
    <property type="evidence" value="ECO:0007669"/>
    <property type="project" value="UniProtKB-UniRule"/>
</dbReference>
<feature type="region of interest" description="Uridylyltransferase" evidence="7">
    <location>
        <begin position="1"/>
        <end position="324"/>
    </location>
</feature>
<keyword evidence="1 7" id="KW-0808">Transferase</keyword>
<keyword evidence="2 7" id="KW-0548">Nucleotidyltransferase</keyword>
<accession>A0A832DLF3</accession>
<comment type="activity regulation">
    <text evidence="7">Uridylyltransferase (UTase) activity is inhibited by glutamine, while glutamine activates uridylyl-removing (UR) activity.</text>
</comment>
<evidence type="ECO:0000256" key="7">
    <source>
        <dbReference type="HAMAP-Rule" id="MF_00277"/>
    </source>
</evidence>
<feature type="domain" description="ACT" evidence="8">
    <location>
        <begin position="671"/>
        <end position="756"/>
    </location>
</feature>
<comment type="caution">
    <text evidence="10">The sequence shown here is derived from an EMBL/GenBank/DDBJ whole genome shotgun (WGS) entry which is preliminary data.</text>
</comment>
<dbReference type="Pfam" id="PF08335">
    <property type="entry name" value="GlnD_UR_UTase"/>
    <property type="match status" value="1"/>
</dbReference>
<dbReference type="InterPro" id="IPR045865">
    <property type="entry name" value="ACT-like_dom_sf"/>
</dbReference>
<dbReference type="InterPro" id="IPR043519">
    <property type="entry name" value="NT_sf"/>
</dbReference>
<evidence type="ECO:0000256" key="4">
    <source>
        <dbReference type="ARBA" id="ARBA00022801"/>
    </source>
</evidence>
<keyword evidence="5 7" id="KW-0460">Magnesium</keyword>
<dbReference type="CDD" id="cd04900">
    <property type="entry name" value="ACT_UUR-like_1"/>
    <property type="match status" value="1"/>
</dbReference>
<dbReference type="PANTHER" id="PTHR47320">
    <property type="entry name" value="BIFUNCTIONAL URIDYLYLTRANSFERASE/URIDYLYL-REMOVING ENZYME"/>
    <property type="match status" value="1"/>
</dbReference>
<dbReference type="Gene3D" id="1.20.120.330">
    <property type="entry name" value="Nucleotidyltransferases domain 2"/>
    <property type="match status" value="1"/>
</dbReference>
<keyword evidence="4 7" id="KW-0378">Hydrolase</keyword>
<dbReference type="SUPFAM" id="SSF81301">
    <property type="entry name" value="Nucleotidyltransferase"/>
    <property type="match status" value="1"/>
</dbReference>
<dbReference type="InterPro" id="IPR003607">
    <property type="entry name" value="HD/PDEase_dom"/>
</dbReference>
<dbReference type="Gene3D" id="1.10.3090.10">
    <property type="entry name" value="cca-adding enzyme, domain 2"/>
    <property type="match status" value="1"/>
</dbReference>
<comment type="catalytic activity">
    <reaction evidence="7">
        <text>[protein-PII]-L-tyrosine + UTP = [protein-PII]-uridylyl-L-tyrosine + diphosphate</text>
        <dbReference type="Rhea" id="RHEA:13673"/>
        <dbReference type="Rhea" id="RHEA-COMP:12147"/>
        <dbReference type="Rhea" id="RHEA-COMP:12148"/>
        <dbReference type="ChEBI" id="CHEBI:33019"/>
        <dbReference type="ChEBI" id="CHEBI:46398"/>
        <dbReference type="ChEBI" id="CHEBI:46858"/>
        <dbReference type="ChEBI" id="CHEBI:90602"/>
        <dbReference type="EC" id="2.7.7.59"/>
    </reaction>
</comment>
<comment type="caution">
    <text evidence="7">Lacks conserved residue(s) required for the propagation of feature annotation.</text>
</comment>
<reference evidence="10" key="1">
    <citation type="journal article" date="2020" name="mSystems">
        <title>Genome- and Community-Level Interaction Insights into Carbon Utilization and Element Cycling Functions of Hydrothermarchaeota in Hydrothermal Sediment.</title>
        <authorList>
            <person name="Zhou Z."/>
            <person name="Liu Y."/>
            <person name="Xu W."/>
            <person name="Pan J."/>
            <person name="Luo Z.H."/>
            <person name="Li M."/>
        </authorList>
    </citation>
    <scope>NUCLEOTIDE SEQUENCE [LARGE SCALE GENOMIC DNA]</scope>
    <source>
        <strain evidence="10">SpSt-500</strain>
    </source>
</reference>
<dbReference type="GO" id="GO:0006808">
    <property type="term" value="P:regulation of nitrogen utilization"/>
    <property type="evidence" value="ECO:0007669"/>
    <property type="project" value="UniProtKB-UniRule"/>
</dbReference>
<dbReference type="GO" id="GO:0008773">
    <property type="term" value="F:[protein-PII] uridylyltransferase activity"/>
    <property type="evidence" value="ECO:0007669"/>
    <property type="project" value="UniProtKB-UniRule"/>
</dbReference>
<feature type="domain" description="ACT" evidence="8">
    <location>
        <begin position="784"/>
        <end position="856"/>
    </location>
</feature>
<gene>
    <name evidence="7" type="primary">glnD</name>
    <name evidence="10" type="ORF">ENS56_09245</name>
</gene>
<evidence type="ECO:0000256" key="3">
    <source>
        <dbReference type="ARBA" id="ARBA00022737"/>
    </source>
</evidence>
<dbReference type="SUPFAM" id="SSF55021">
    <property type="entry name" value="ACT-like"/>
    <property type="match status" value="2"/>
</dbReference>
<dbReference type="Pfam" id="PF01909">
    <property type="entry name" value="NTP_transf_2"/>
    <property type="match status" value="1"/>
</dbReference>
<dbReference type="InterPro" id="IPR002934">
    <property type="entry name" value="Polymerase_NTP_transf_dom"/>
</dbReference>
<proteinExistence type="inferred from homology"/>
<evidence type="ECO:0000313" key="10">
    <source>
        <dbReference type="EMBL" id="HGT48209.1"/>
    </source>
</evidence>
<dbReference type="SUPFAM" id="SSF81593">
    <property type="entry name" value="Nucleotidyltransferase substrate binding subunit/domain"/>
    <property type="match status" value="1"/>
</dbReference>
<dbReference type="InterPro" id="IPR006674">
    <property type="entry name" value="HD_domain"/>
</dbReference>
<dbReference type="InterPro" id="IPR013546">
    <property type="entry name" value="PII_UdlTrfase/GS_AdlTrfase"/>
</dbReference>
<dbReference type="EC" id="3.1.4.-" evidence="7"/>
<comment type="function">
    <text evidence="7">Modifies, by uridylylation and deuridylylation, the PII regulatory proteins (GlnB and homologs), in response to the nitrogen status of the cell that GlnD senses through the glutamine level. Under low glutamine levels, catalyzes the conversion of the PII proteins and UTP to PII-UMP and PPi, while under higher glutamine levels, GlnD hydrolyzes PII-UMP to PII and UMP (deuridylylation). Thus, controls uridylylation state and activity of the PII proteins, and plays an important role in the regulation of nitrogen metabolism.</text>
</comment>
<evidence type="ECO:0000259" key="9">
    <source>
        <dbReference type="PROSITE" id="PS51831"/>
    </source>
</evidence>
<feature type="domain" description="HD" evidence="9">
    <location>
        <begin position="438"/>
        <end position="543"/>
    </location>
</feature>
<evidence type="ECO:0000256" key="1">
    <source>
        <dbReference type="ARBA" id="ARBA00022679"/>
    </source>
</evidence>
<dbReference type="Gene3D" id="3.30.460.10">
    <property type="entry name" value="Beta Polymerase, domain 2"/>
    <property type="match status" value="1"/>
</dbReference>
<comment type="catalytic activity">
    <reaction evidence="7">
        <text>[protein-PII]-uridylyl-L-tyrosine + H2O = [protein-PII]-L-tyrosine + UMP + H(+)</text>
        <dbReference type="Rhea" id="RHEA:48600"/>
        <dbReference type="Rhea" id="RHEA-COMP:12147"/>
        <dbReference type="Rhea" id="RHEA-COMP:12148"/>
        <dbReference type="ChEBI" id="CHEBI:15377"/>
        <dbReference type="ChEBI" id="CHEBI:15378"/>
        <dbReference type="ChEBI" id="CHEBI:46858"/>
        <dbReference type="ChEBI" id="CHEBI:57865"/>
        <dbReference type="ChEBI" id="CHEBI:90602"/>
    </reaction>
</comment>
<dbReference type="Pfam" id="PF01966">
    <property type="entry name" value="HD"/>
    <property type="match status" value="1"/>
</dbReference>
<comment type="cofactor">
    <cofactor evidence="7">
        <name>Mg(2+)</name>
        <dbReference type="ChEBI" id="CHEBI:18420"/>
    </cofactor>
</comment>
<dbReference type="EMBL" id="DSVI01000010">
    <property type="protein sequence ID" value="HGT48209.1"/>
    <property type="molecule type" value="Genomic_DNA"/>
</dbReference>
<dbReference type="PROSITE" id="PS51671">
    <property type="entry name" value="ACT"/>
    <property type="match status" value="2"/>
</dbReference>
<dbReference type="CDD" id="cd04899">
    <property type="entry name" value="ACT_ACR-UUR-like_2"/>
    <property type="match status" value="1"/>
</dbReference>
<comment type="similarity">
    <text evidence="7">Belongs to the GlnD family.</text>
</comment>
<protein>
    <recommendedName>
        <fullName evidence="7">Bifunctional uridylyltransferase/uridylyl-removing enzyme</fullName>
        <shortName evidence="7">UTase/UR</shortName>
    </recommendedName>
    <alternativeName>
        <fullName evidence="7">Bifunctional [protein-PII] modification enzyme</fullName>
    </alternativeName>
    <alternativeName>
        <fullName evidence="7">Bifunctional nitrogen sensor protein</fullName>
    </alternativeName>
    <domain>
        <recommendedName>
            <fullName evidence="7">[Protein-PII] uridylyltransferase</fullName>
            <shortName evidence="7">PII uridylyltransferase</shortName>
            <shortName evidence="7">UTase</shortName>
            <ecNumber evidence="7">2.7.7.59</ecNumber>
        </recommendedName>
    </domain>
    <domain>
        <recommendedName>
            <fullName evidence="7">[Protein-PII]-UMP uridylyl-removing enzyme</fullName>
            <shortName evidence="7">UR</shortName>
            <ecNumber evidence="7">3.1.4.-</ecNumber>
        </recommendedName>
    </domain>
</protein>
<dbReference type="HAMAP" id="MF_00277">
    <property type="entry name" value="PII_uridylyl_transf"/>
    <property type="match status" value="1"/>
</dbReference>
<dbReference type="InterPro" id="IPR010043">
    <property type="entry name" value="UTase/UR"/>
</dbReference>
<dbReference type="EC" id="2.7.7.59" evidence="7"/>
<evidence type="ECO:0000256" key="6">
    <source>
        <dbReference type="ARBA" id="ARBA00023268"/>
    </source>
</evidence>
<name>A0A832DLF3_9BACT</name>
<dbReference type="AlphaFoldDB" id="A0A832DLF3"/>
<dbReference type="PIRSF" id="PIRSF006288">
    <property type="entry name" value="PII_uridyltransf"/>
    <property type="match status" value="1"/>
</dbReference>